<accession>A0ABS5E2P3</accession>
<evidence type="ECO:0000256" key="2">
    <source>
        <dbReference type="ARBA" id="ARBA00022801"/>
    </source>
</evidence>
<dbReference type="PANTHER" id="PTHR31793:SF37">
    <property type="entry name" value="ACYL-COA THIOESTER HYDROLASE YBGC"/>
    <property type="match status" value="1"/>
</dbReference>
<comment type="caution">
    <text evidence="4">The sequence shown here is derived from an EMBL/GenBank/DDBJ whole genome shotgun (WGS) entry which is preliminary data.</text>
</comment>
<keyword evidence="5" id="KW-1185">Reference proteome</keyword>
<feature type="region of interest" description="Disordered" evidence="3">
    <location>
        <begin position="1"/>
        <end position="37"/>
    </location>
</feature>
<evidence type="ECO:0000313" key="5">
    <source>
        <dbReference type="Proteomes" id="UP000672097"/>
    </source>
</evidence>
<dbReference type="NCBIfam" id="TIGR00051">
    <property type="entry name" value="YbgC/FadM family acyl-CoA thioesterase"/>
    <property type="match status" value="1"/>
</dbReference>
<dbReference type="SUPFAM" id="SSF54637">
    <property type="entry name" value="Thioesterase/thiol ester dehydrase-isomerase"/>
    <property type="match status" value="1"/>
</dbReference>
<dbReference type="Pfam" id="PF13279">
    <property type="entry name" value="4HBT_2"/>
    <property type="match status" value="1"/>
</dbReference>
<dbReference type="InterPro" id="IPR006684">
    <property type="entry name" value="YbgC/YbaW"/>
</dbReference>
<proteinExistence type="inferred from homology"/>
<dbReference type="InterPro" id="IPR050563">
    <property type="entry name" value="4-hydroxybenzoyl-CoA_TE"/>
</dbReference>
<evidence type="ECO:0000313" key="4">
    <source>
        <dbReference type="EMBL" id="MBQ0937642.1"/>
    </source>
</evidence>
<dbReference type="RefSeq" id="WP_210811266.1">
    <property type="nucleotide sequence ID" value="NZ_JAGQDG010000009.1"/>
</dbReference>
<dbReference type="InterPro" id="IPR014166">
    <property type="entry name" value="Tol-Pal_acyl-CoA_thioesterase"/>
</dbReference>
<dbReference type="PANTHER" id="PTHR31793">
    <property type="entry name" value="4-HYDROXYBENZOYL-COA THIOESTERASE FAMILY MEMBER"/>
    <property type="match status" value="1"/>
</dbReference>
<gene>
    <name evidence="4" type="primary">ybgC</name>
    <name evidence="4" type="ORF">KAK11_20115</name>
</gene>
<sequence length="169" mass="18946">MTDSVPPALNTPPGPPSTPAARRPGQEQTRPPDAGPEAAVFHHSVRVYWEDTDAGGIVFYANYLKFFERARTEWLRALGFEQQRLVDDTGAIFVVADAQIRYLRSARLDDALDISVQVQELTPTTMRIFQQARCSGVLLCEATIRIACVQRERMRPCRIPAPILQAIRP</sequence>
<reference evidence="4 5" key="1">
    <citation type="submission" date="2021-04" db="EMBL/GenBank/DDBJ databases">
        <title>The genome sequence of type strain Ideonella paludis KCTC 32238.</title>
        <authorList>
            <person name="Liu Y."/>
        </authorList>
    </citation>
    <scope>NUCLEOTIDE SEQUENCE [LARGE SCALE GENOMIC DNA]</scope>
    <source>
        <strain evidence="4 5">KCTC 32238</strain>
    </source>
</reference>
<protein>
    <submittedName>
        <fullName evidence="4">Tol-pal system-associated acyl-CoA thioesterase</fullName>
    </submittedName>
</protein>
<name>A0ABS5E2P3_9BURK</name>
<evidence type="ECO:0000256" key="3">
    <source>
        <dbReference type="SAM" id="MobiDB-lite"/>
    </source>
</evidence>
<dbReference type="Gene3D" id="3.10.129.10">
    <property type="entry name" value="Hotdog Thioesterase"/>
    <property type="match status" value="1"/>
</dbReference>
<dbReference type="EMBL" id="JAGQDG010000009">
    <property type="protein sequence ID" value="MBQ0937642.1"/>
    <property type="molecule type" value="Genomic_DNA"/>
</dbReference>
<feature type="compositionally biased region" description="Pro residues" evidence="3">
    <location>
        <begin position="9"/>
        <end position="18"/>
    </location>
</feature>
<dbReference type="InterPro" id="IPR029069">
    <property type="entry name" value="HotDog_dom_sf"/>
</dbReference>
<dbReference type="NCBIfam" id="TIGR02799">
    <property type="entry name" value="thio_ybgC"/>
    <property type="match status" value="1"/>
</dbReference>
<evidence type="ECO:0000256" key="1">
    <source>
        <dbReference type="ARBA" id="ARBA00005953"/>
    </source>
</evidence>
<dbReference type="CDD" id="cd00586">
    <property type="entry name" value="4HBT"/>
    <property type="match status" value="1"/>
</dbReference>
<comment type="similarity">
    <text evidence="1">Belongs to the 4-hydroxybenzoyl-CoA thioesterase family.</text>
</comment>
<dbReference type="Proteomes" id="UP000672097">
    <property type="component" value="Unassembled WGS sequence"/>
</dbReference>
<keyword evidence="2" id="KW-0378">Hydrolase</keyword>
<organism evidence="4 5">
    <name type="scientific">Ideonella paludis</name>
    <dbReference type="NCBI Taxonomy" id="1233411"/>
    <lineage>
        <taxon>Bacteria</taxon>
        <taxon>Pseudomonadati</taxon>
        <taxon>Pseudomonadota</taxon>
        <taxon>Betaproteobacteria</taxon>
        <taxon>Burkholderiales</taxon>
        <taxon>Sphaerotilaceae</taxon>
        <taxon>Ideonella</taxon>
    </lineage>
</organism>